<evidence type="ECO:0000313" key="1">
    <source>
        <dbReference type="EMBL" id="KAI6081173.1"/>
    </source>
</evidence>
<comment type="caution">
    <text evidence="1">The sequence shown here is derived from an EMBL/GenBank/DDBJ whole genome shotgun (WGS) entry which is preliminary data.</text>
</comment>
<dbReference type="Proteomes" id="UP001497680">
    <property type="component" value="Unassembled WGS sequence"/>
</dbReference>
<dbReference type="EMBL" id="MU394405">
    <property type="protein sequence ID" value="KAI6081173.1"/>
    <property type="molecule type" value="Genomic_DNA"/>
</dbReference>
<protein>
    <submittedName>
        <fullName evidence="1">Cell division cycle protein-like protein 23</fullName>
    </submittedName>
</protein>
<sequence length="644" mass="73878">LPSFSTTLLYHTLFPQATVAEHLEAHQNTLQMSNKATLLYALQRVATECSERCLHQTFKWSSDMLNSLSEQATTEDTHFSNILFSPTQQTHSLDQDLETKETNKFILAKSFFDHREFLRCVGVFLPPGNVGADIPLPPGATLDNHSFESLISRGISQKALFLALYGLFMAGEKQKIVELGEPLGPSDSRAVVNKQMVHVKRVLSIWFRALENDPKTRTRSGDGYLEYLYGMIHAREVSKDLAKTWLLLSVERNPWNWGAWLELSRLIVSKKEFDDLQSEHRPIFQHYMAGIFLLYCRHKLHDLSTSFLRDLAALQMDFPGNHFLSAQRALTLYRLREYENANSLYWHMRVENPKSLDFVEQHSNLLWEMRKKETASLLAKGCSDRSRPETCLVVSNYRSLEGRREDAIKYFRKAVTLDRGYSGAWTLLGREYYSLKNYPAALASWHRALEIDPHDDRALVAIGKCLCDHLANCANAIQYYHRALKLNRARVGLWQLLADCYVDMGRLPDAIKALESALDHSLLYTDETKCSSEKFVSFVRFGRIKVLKQLAQFYFSNGDQSNAIEALQSCMDACIKHLDRANTKQEVRRELINDIIPQVEDLMEKWTQVESEADEEADDGGDQDGSDNEGDWYDVDESDEDELD</sequence>
<feature type="non-terminal residue" evidence="1">
    <location>
        <position position="1"/>
    </location>
</feature>
<reference evidence="1 2" key="1">
    <citation type="journal article" date="2022" name="New Phytol.">
        <title>Ecological generalism drives hyperdiversity of secondary metabolite gene clusters in xylarialean endophytes.</title>
        <authorList>
            <person name="Franco M.E.E."/>
            <person name="Wisecaver J.H."/>
            <person name="Arnold A.E."/>
            <person name="Ju Y.M."/>
            <person name="Slot J.C."/>
            <person name="Ahrendt S."/>
            <person name="Moore L.P."/>
            <person name="Eastman K.E."/>
            <person name="Scott K."/>
            <person name="Konkel Z."/>
            <person name="Mondo S.J."/>
            <person name="Kuo A."/>
            <person name="Hayes R.D."/>
            <person name="Haridas S."/>
            <person name="Andreopoulos B."/>
            <person name="Riley R."/>
            <person name="LaButti K."/>
            <person name="Pangilinan J."/>
            <person name="Lipzen A."/>
            <person name="Amirebrahimi M."/>
            <person name="Yan J."/>
            <person name="Adam C."/>
            <person name="Keymanesh K."/>
            <person name="Ng V."/>
            <person name="Louie K."/>
            <person name="Northen T."/>
            <person name="Drula E."/>
            <person name="Henrissat B."/>
            <person name="Hsieh H.M."/>
            <person name="Youens-Clark K."/>
            <person name="Lutzoni F."/>
            <person name="Miadlikowska J."/>
            <person name="Eastwood D.C."/>
            <person name="Hamelin R.C."/>
            <person name="Grigoriev I.V."/>
            <person name="U'Ren J.M."/>
        </authorList>
    </citation>
    <scope>NUCLEOTIDE SEQUENCE [LARGE SCALE GENOMIC DNA]</scope>
    <source>
        <strain evidence="1 2">ER1909</strain>
    </source>
</reference>
<organism evidence="1 2">
    <name type="scientific">Hypoxylon rubiginosum</name>
    <dbReference type="NCBI Taxonomy" id="110542"/>
    <lineage>
        <taxon>Eukaryota</taxon>
        <taxon>Fungi</taxon>
        <taxon>Dikarya</taxon>
        <taxon>Ascomycota</taxon>
        <taxon>Pezizomycotina</taxon>
        <taxon>Sordariomycetes</taxon>
        <taxon>Xylariomycetidae</taxon>
        <taxon>Xylariales</taxon>
        <taxon>Hypoxylaceae</taxon>
        <taxon>Hypoxylon</taxon>
    </lineage>
</organism>
<evidence type="ECO:0000313" key="2">
    <source>
        <dbReference type="Proteomes" id="UP001497680"/>
    </source>
</evidence>
<keyword evidence="2" id="KW-1185">Reference proteome</keyword>
<gene>
    <name evidence="1" type="ORF">F4821DRAFT_275198</name>
</gene>
<name>A0ACC0CLF7_9PEZI</name>
<proteinExistence type="predicted"/>
<accession>A0ACC0CLF7</accession>